<keyword evidence="4" id="KW-1185">Reference proteome</keyword>
<dbReference type="Proteomes" id="UP000266861">
    <property type="component" value="Unassembled WGS sequence"/>
</dbReference>
<gene>
    <name evidence="3" type="ORF">Glove_437g54</name>
</gene>
<name>A0A397GXJ8_9GLOM</name>
<comment type="caution">
    <text evidence="3">The sequence shown here is derived from an EMBL/GenBank/DDBJ whole genome shotgun (WGS) entry which is preliminary data.</text>
</comment>
<dbReference type="AlphaFoldDB" id="A0A397GXJ8"/>
<dbReference type="EMBL" id="PQFF01000385">
    <property type="protein sequence ID" value="RHZ53783.1"/>
    <property type="molecule type" value="Genomic_DNA"/>
</dbReference>
<reference evidence="3 4" key="1">
    <citation type="submission" date="2018-08" db="EMBL/GenBank/DDBJ databases">
        <title>Genome and evolution of the arbuscular mycorrhizal fungus Diversispora epigaea (formerly Glomus versiforme) and its bacterial endosymbionts.</title>
        <authorList>
            <person name="Sun X."/>
            <person name="Fei Z."/>
            <person name="Harrison M."/>
        </authorList>
    </citation>
    <scope>NUCLEOTIDE SEQUENCE [LARGE SCALE GENOMIC DNA]</scope>
    <source>
        <strain evidence="3 4">IT104</strain>
    </source>
</reference>
<feature type="compositionally biased region" description="Basic residues" evidence="2">
    <location>
        <begin position="463"/>
        <end position="476"/>
    </location>
</feature>
<sequence>MDNLINNLKIRLRKAEVDAQSNDKNISTLELQLQDMSNKISSLQHRIYKLREGMSLTTPSTSVNVFTLINETKVNIRVLFDSVRGENNLLNNKINNLQAQIKLKLTQIQNKYHAYEYKNRQLRERLTPDYETEVGRLQMIINEQRNRIDELDNEAQNWYQRANQLQDRYDTVLNERDRYRTKCFQQEETLRGIYENMAHEGADQLYWEDENAKLKGELHIAGLQIIALRVRRLILTNKRYALWQEANNKAQHYRHEYHLQGQQLQQCQDRKTSHIKWKNRERNSRQLILNLNQQIFTLQNNPPINNQHIRMAGYAPKPFHGGTNLKNKNWELQNISDNTNLTNLHAINGLANNNALLLVSAHTVFDEDWLTSGGRPTDLTPNAPNANAGDKFSVSHWLTPKKNRGNTSKNVEVDSDEKLVNLTQRQLKLHIARQVNKVVKKSSKHRYSGCGRTEHHSNSSKCLKNKKKNRSKKKGNVNKVILDTNNSFSSDSGSDSETGSDAENISPESDSENNFTEDNVVKIINVVNAAKAKKK</sequence>
<feature type="compositionally biased region" description="Basic residues" evidence="2">
    <location>
        <begin position="438"/>
        <end position="447"/>
    </location>
</feature>
<feature type="region of interest" description="Disordered" evidence="2">
    <location>
        <begin position="438"/>
        <end position="518"/>
    </location>
</feature>
<accession>A0A397GXJ8</accession>
<feature type="compositionally biased region" description="Polar residues" evidence="2">
    <location>
        <begin position="506"/>
        <end position="517"/>
    </location>
</feature>
<proteinExistence type="predicted"/>
<feature type="coiled-coil region" evidence="1">
    <location>
        <begin position="80"/>
        <end position="182"/>
    </location>
</feature>
<feature type="coiled-coil region" evidence="1">
    <location>
        <begin position="5"/>
        <end position="46"/>
    </location>
</feature>
<organism evidence="3 4">
    <name type="scientific">Diversispora epigaea</name>
    <dbReference type="NCBI Taxonomy" id="1348612"/>
    <lineage>
        <taxon>Eukaryota</taxon>
        <taxon>Fungi</taxon>
        <taxon>Fungi incertae sedis</taxon>
        <taxon>Mucoromycota</taxon>
        <taxon>Glomeromycotina</taxon>
        <taxon>Glomeromycetes</taxon>
        <taxon>Diversisporales</taxon>
        <taxon>Diversisporaceae</taxon>
        <taxon>Diversispora</taxon>
    </lineage>
</organism>
<evidence type="ECO:0000313" key="4">
    <source>
        <dbReference type="Proteomes" id="UP000266861"/>
    </source>
</evidence>
<dbReference type="OrthoDB" id="10255522at2759"/>
<keyword evidence="1" id="KW-0175">Coiled coil</keyword>
<protein>
    <submittedName>
        <fullName evidence="3">Uncharacterized protein</fullName>
    </submittedName>
</protein>
<evidence type="ECO:0000256" key="1">
    <source>
        <dbReference type="SAM" id="Coils"/>
    </source>
</evidence>
<evidence type="ECO:0000313" key="3">
    <source>
        <dbReference type="EMBL" id="RHZ53783.1"/>
    </source>
</evidence>
<evidence type="ECO:0000256" key="2">
    <source>
        <dbReference type="SAM" id="MobiDB-lite"/>
    </source>
</evidence>
<feature type="compositionally biased region" description="Low complexity" evidence="2">
    <location>
        <begin position="477"/>
        <end position="501"/>
    </location>
</feature>